<dbReference type="Gene3D" id="3.30.1340.10">
    <property type="entry name" value="HPr-like"/>
    <property type="match status" value="1"/>
</dbReference>
<feature type="domain" description="HPr" evidence="5">
    <location>
        <begin position="1"/>
        <end position="83"/>
    </location>
</feature>
<keyword evidence="4" id="KW-0598">Phosphotransferase system</keyword>
<comment type="subcellular location">
    <subcellularLocation>
        <location evidence="1">Cytoplasm</location>
    </subcellularLocation>
</comment>
<organism evidence="6 7">
    <name type="scientific">Halobacteriovorax marinus</name>
    <dbReference type="NCBI Taxonomy" id="97084"/>
    <lineage>
        <taxon>Bacteria</taxon>
        <taxon>Pseudomonadati</taxon>
        <taxon>Bdellovibrionota</taxon>
        <taxon>Bacteriovoracia</taxon>
        <taxon>Bacteriovoracales</taxon>
        <taxon>Halobacteriovoraceae</taxon>
        <taxon>Halobacteriovorax</taxon>
    </lineage>
</organism>
<dbReference type="CDD" id="cd00367">
    <property type="entry name" value="PTS-HPr_like"/>
    <property type="match status" value="1"/>
</dbReference>
<dbReference type="Proteomes" id="UP000196531">
    <property type="component" value="Unassembled WGS sequence"/>
</dbReference>
<reference evidence="7" key="1">
    <citation type="journal article" date="2017" name="Proc. Natl. Acad. Sci. U.S.A.">
        <title>Simulation of Deepwater Horizon oil plume reveals substrate specialization within a complex community of hydrocarbon-degraders.</title>
        <authorList>
            <person name="Hu P."/>
            <person name="Dubinsky E.A."/>
            <person name="Probst A.J."/>
            <person name="Wang J."/>
            <person name="Sieber C.M.K."/>
            <person name="Tom L.M."/>
            <person name="Gardinali P."/>
            <person name="Banfield J.F."/>
            <person name="Atlas R.M."/>
            <person name="Andersen G.L."/>
        </authorList>
    </citation>
    <scope>NUCLEOTIDE SEQUENCE [LARGE SCALE GENOMIC DNA]</scope>
</reference>
<gene>
    <name evidence="6" type="ORF">A9Q84_17495</name>
</gene>
<dbReference type="AlphaFoldDB" id="A0A1Y5F342"/>
<evidence type="ECO:0000256" key="1">
    <source>
        <dbReference type="ARBA" id="ARBA00004496"/>
    </source>
</evidence>
<dbReference type="PROSITE" id="PS51350">
    <property type="entry name" value="PTS_HPR_DOM"/>
    <property type="match status" value="1"/>
</dbReference>
<comment type="similarity">
    <text evidence="2">Belongs to the HPr family.</text>
</comment>
<evidence type="ECO:0000259" key="5">
    <source>
        <dbReference type="PROSITE" id="PS51350"/>
    </source>
</evidence>
<dbReference type="EMBL" id="MAAO01000011">
    <property type="protein sequence ID" value="OUR94105.1"/>
    <property type="molecule type" value="Genomic_DNA"/>
</dbReference>
<sequence length="83" mass="9007">MINENITVTKEHGLHARPAAEFVKLATTFESEITLTYNEEEVDGKSIMGIMSLGITNGETCNLKIDGPDKDAAFKSISTFLSA</sequence>
<dbReference type="PANTHER" id="PTHR33705:SF2">
    <property type="entry name" value="PHOSPHOCARRIER PROTEIN NPR"/>
    <property type="match status" value="1"/>
</dbReference>
<dbReference type="InterPro" id="IPR001020">
    <property type="entry name" value="PTS_HPr_His_P_site"/>
</dbReference>
<evidence type="ECO:0000256" key="3">
    <source>
        <dbReference type="ARBA" id="ARBA00022490"/>
    </source>
</evidence>
<proteinExistence type="inferred from homology"/>
<evidence type="ECO:0000256" key="4">
    <source>
        <dbReference type="ARBA" id="ARBA00022683"/>
    </source>
</evidence>
<evidence type="ECO:0000313" key="6">
    <source>
        <dbReference type="EMBL" id="OUR94105.1"/>
    </source>
</evidence>
<dbReference type="InterPro" id="IPR000032">
    <property type="entry name" value="HPr-like"/>
</dbReference>
<dbReference type="GO" id="GO:0005737">
    <property type="term" value="C:cytoplasm"/>
    <property type="evidence" value="ECO:0007669"/>
    <property type="project" value="UniProtKB-SubCell"/>
</dbReference>
<evidence type="ECO:0000313" key="7">
    <source>
        <dbReference type="Proteomes" id="UP000196531"/>
    </source>
</evidence>
<dbReference type="PANTHER" id="PTHR33705">
    <property type="entry name" value="PHOSPHOCARRIER PROTEIN HPR"/>
    <property type="match status" value="1"/>
</dbReference>
<dbReference type="Pfam" id="PF00381">
    <property type="entry name" value="PTS-HPr"/>
    <property type="match status" value="1"/>
</dbReference>
<dbReference type="InterPro" id="IPR002114">
    <property type="entry name" value="PTS_HPr_Ser_P_site"/>
</dbReference>
<keyword evidence="6" id="KW-0813">Transport</keyword>
<accession>A0A1Y5F342</accession>
<dbReference type="InterPro" id="IPR050399">
    <property type="entry name" value="HPr"/>
</dbReference>
<dbReference type="SUPFAM" id="SSF55594">
    <property type="entry name" value="HPr-like"/>
    <property type="match status" value="1"/>
</dbReference>
<evidence type="ECO:0000256" key="2">
    <source>
        <dbReference type="ARBA" id="ARBA00010736"/>
    </source>
</evidence>
<dbReference type="PRINTS" id="PR00107">
    <property type="entry name" value="PHOSPHOCPHPR"/>
</dbReference>
<dbReference type="PROSITE" id="PS00369">
    <property type="entry name" value="PTS_HPR_HIS"/>
    <property type="match status" value="1"/>
</dbReference>
<dbReference type="NCBIfam" id="TIGR01003">
    <property type="entry name" value="PTS_HPr_family"/>
    <property type="match status" value="1"/>
</dbReference>
<keyword evidence="6" id="KW-0762">Sugar transport</keyword>
<dbReference type="InterPro" id="IPR035895">
    <property type="entry name" value="HPr-like_sf"/>
</dbReference>
<keyword evidence="3" id="KW-0963">Cytoplasm</keyword>
<dbReference type="PROSITE" id="PS00589">
    <property type="entry name" value="PTS_HPR_SER"/>
    <property type="match status" value="1"/>
</dbReference>
<comment type="caution">
    <text evidence="6">The sequence shown here is derived from an EMBL/GenBank/DDBJ whole genome shotgun (WGS) entry which is preliminary data.</text>
</comment>
<protein>
    <submittedName>
        <fullName evidence="6">PTS sugar transporter subunit IIA</fullName>
    </submittedName>
</protein>
<name>A0A1Y5F342_9BACT</name>
<dbReference type="GO" id="GO:0009401">
    <property type="term" value="P:phosphoenolpyruvate-dependent sugar phosphotransferase system"/>
    <property type="evidence" value="ECO:0007669"/>
    <property type="project" value="UniProtKB-KW"/>
</dbReference>